<comment type="caution">
    <text evidence="1">The sequence shown here is derived from an EMBL/GenBank/DDBJ whole genome shotgun (WGS) entry which is preliminary data.</text>
</comment>
<dbReference type="RefSeq" id="WP_157833905.1">
    <property type="nucleotide sequence ID" value="NZ_JMIY01000001.1"/>
</dbReference>
<reference evidence="1 2" key="1">
    <citation type="journal article" date="2013" name="Nature">
        <title>Anaerobic oxidation of methane coupled to nitrate reduction in a novel archaeal lineage.</title>
        <authorList>
            <person name="Haroon M.F."/>
            <person name="Hu S."/>
            <person name="Shi Y."/>
            <person name="Imelfort M."/>
            <person name="Keller J."/>
            <person name="Hugenholtz P."/>
            <person name="Yuan Z."/>
            <person name="Tyson G.W."/>
        </authorList>
    </citation>
    <scope>NUCLEOTIDE SEQUENCE [LARGE SCALE GENOMIC DNA]</scope>
    <source>
        <strain evidence="1 2">ANME-2d</strain>
    </source>
</reference>
<gene>
    <name evidence="1" type="ORF">ANME2D_00498</name>
</gene>
<dbReference type="NCBIfam" id="NF038114">
    <property type="entry name" value="rightmost"/>
    <property type="match status" value="1"/>
</dbReference>
<name>A0A062V839_9EURY</name>
<keyword evidence="2" id="KW-1185">Reference proteome</keyword>
<dbReference type="Proteomes" id="UP000027153">
    <property type="component" value="Unassembled WGS sequence"/>
</dbReference>
<sequence length="292" mass="30974">MSKNTIRDGLISIKSSLYRGRTQRTAALSVVLIIGLMAWAAVASDADVSVVDVTAPIDSVELAPGQSEAITINISVSGKQNGTATFEVYRDWTLSGGVFTGSNPEEFTVSPREAQDPANNFSTSGNVSVAAGETPGGPYTLAIGVFNITNTNPTGAKLGARYSSAYNVTVVSQLSTYTFSGFFRPVENPPILNVVKAGSAIPVKFSLDGDQGLDIFAEGYPKSELITCGSIDIADGIDETITAGSSSLSYNATTDQYNYVWKTDKTWTDTCRQLVVKLDDGTSHIANFKFSK</sequence>
<evidence type="ECO:0000313" key="2">
    <source>
        <dbReference type="Proteomes" id="UP000027153"/>
    </source>
</evidence>
<dbReference type="AlphaFoldDB" id="A0A062V839"/>
<evidence type="ECO:0000313" key="1">
    <source>
        <dbReference type="EMBL" id="KCZ73432.1"/>
    </source>
</evidence>
<proteinExistence type="predicted"/>
<protein>
    <submittedName>
        <fullName evidence="1">Uncharacterized protein</fullName>
    </submittedName>
</protein>
<dbReference type="EMBL" id="JMIY01000001">
    <property type="protein sequence ID" value="KCZ73432.1"/>
    <property type="molecule type" value="Genomic_DNA"/>
</dbReference>
<accession>A0A062V839</accession>
<organism evidence="1 2">
    <name type="scientific">Candidatus Methanoperedens nitratireducens</name>
    <dbReference type="NCBI Taxonomy" id="1392998"/>
    <lineage>
        <taxon>Archaea</taxon>
        <taxon>Methanobacteriati</taxon>
        <taxon>Methanobacteriota</taxon>
        <taxon>Stenosarchaea group</taxon>
        <taxon>Methanomicrobia</taxon>
        <taxon>Methanosarcinales</taxon>
        <taxon>ANME-2 cluster</taxon>
        <taxon>Candidatus Methanoperedentaceae</taxon>
        <taxon>Candidatus Methanoperedens</taxon>
    </lineage>
</organism>